<accession>A0A8J3YAX5</accession>
<feature type="transmembrane region" description="Helical" evidence="1">
    <location>
        <begin position="28"/>
        <end position="47"/>
    </location>
</feature>
<gene>
    <name evidence="3" type="ORF">Sya03_45150</name>
</gene>
<keyword evidence="1" id="KW-0472">Membrane</keyword>
<evidence type="ECO:0000313" key="3">
    <source>
        <dbReference type="EMBL" id="GIJ05163.1"/>
    </source>
</evidence>
<feature type="domain" description="DUF1206" evidence="2">
    <location>
        <begin position="27"/>
        <end position="93"/>
    </location>
</feature>
<comment type="caution">
    <text evidence="3">The sequence shown here is derived from an EMBL/GenBank/DDBJ whole genome shotgun (WGS) entry which is preliminary data.</text>
</comment>
<feature type="transmembrane region" description="Helical" evidence="1">
    <location>
        <begin position="154"/>
        <end position="175"/>
    </location>
</feature>
<evidence type="ECO:0000256" key="1">
    <source>
        <dbReference type="SAM" id="Phobius"/>
    </source>
</evidence>
<proteinExistence type="predicted"/>
<evidence type="ECO:0000259" key="2">
    <source>
        <dbReference type="Pfam" id="PF06724"/>
    </source>
</evidence>
<keyword evidence="4" id="KW-1185">Reference proteome</keyword>
<keyword evidence="1" id="KW-0812">Transmembrane</keyword>
<feature type="domain" description="DUF1206" evidence="2">
    <location>
        <begin position="202"/>
        <end position="271"/>
    </location>
</feature>
<dbReference type="AlphaFoldDB" id="A0A8J3YAX5"/>
<sequence length="273" mass="28753">MSLTSNAHGAASRAADSKWLERLTRGGFIGYGIIHLLFAWLALQLAFGGSGADSDQSGALQTIAKQPFGTFLIVLIVVGLIAMTIWQAFEAAIGHRDSSGGSRVTSRVISAGRAVVYAYFAWTGVKVLQGKNASSADSQQKASEQLMSSGGGRFVVILAGLVVAGIGVGLVVYGVKKKFEEHLKTGQMSAKERDLSRKLGIAGYAAKGVAYAIAGALLVAAAVQYDPEKARGLDGALRLLVEQAYGKWLLALVALGIAAYGVYCYFQAKYRKV</sequence>
<dbReference type="Pfam" id="PF06724">
    <property type="entry name" value="DUF1206"/>
    <property type="match status" value="3"/>
</dbReference>
<reference evidence="3" key="1">
    <citation type="submission" date="2021-01" db="EMBL/GenBank/DDBJ databases">
        <title>Whole genome shotgun sequence of Spirilliplanes yamanashiensis NBRC 15828.</title>
        <authorList>
            <person name="Komaki H."/>
            <person name="Tamura T."/>
        </authorList>
    </citation>
    <scope>NUCLEOTIDE SEQUENCE</scope>
    <source>
        <strain evidence="3">NBRC 15828</strain>
    </source>
</reference>
<dbReference type="RefSeq" id="WP_203940382.1">
    <property type="nucleotide sequence ID" value="NZ_BAAAGJ010000011.1"/>
</dbReference>
<organism evidence="3 4">
    <name type="scientific">Spirilliplanes yamanashiensis</name>
    <dbReference type="NCBI Taxonomy" id="42233"/>
    <lineage>
        <taxon>Bacteria</taxon>
        <taxon>Bacillati</taxon>
        <taxon>Actinomycetota</taxon>
        <taxon>Actinomycetes</taxon>
        <taxon>Micromonosporales</taxon>
        <taxon>Micromonosporaceae</taxon>
        <taxon>Spirilliplanes</taxon>
    </lineage>
</organism>
<name>A0A8J3YAX5_9ACTN</name>
<evidence type="ECO:0000313" key="4">
    <source>
        <dbReference type="Proteomes" id="UP000652013"/>
    </source>
</evidence>
<feature type="domain" description="DUF1206" evidence="2">
    <location>
        <begin position="111"/>
        <end position="176"/>
    </location>
</feature>
<feature type="transmembrane region" description="Helical" evidence="1">
    <location>
        <begin position="201"/>
        <end position="225"/>
    </location>
</feature>
<feature type="transmembrane region" description="Helical" evidence="1">
    <location>
        <begin position="68"/>
        <end position="89"/>
    </location>
</feature>
<protein>
    <submittedName>
        <fullName evidence="3">Membrane protein</fullName>
    </submittedName>
</protein>
<dbReference type="EMBL" id="BOOY01000032">
    <property type="protein sequence ID" value="GIJ05163.1"/>
    <property type="molecule type" value="Genomic_DNA"/>
</dbReference>
<keyword evidence="1" id="KW-1133">Transmembrane helix</keyword>
<dbReference type="Proteomes" id="UP000652013">
    <property type="component" value="Unassembled WGS sequence"/>
</dbReference>
<feature type="transmembrane region" description="Helical" evidence="1">
    <location>
        <begin position="245"/>
        <end position="266"/>
    </location>
</feature>
<dbReference type="InterPro" id="IPR009597">
    <property type="entry name" value="DUF1206"/>
</dbReference>